<accession>A0A834PCF4</accession>
<comment type="caution">
    <text evidence="2">The sequence shown here is derived from an EMBL/GenBank/DDBJ whole genome shotgun (WGS) entry which is preliminary data.</text>
</comment>
<proteinExistence type="predicted"/>
<dbReference type="AlphaFoldDB" id="A0A834PCF4"/>
<feature type="region of interest" description="Disordered" evidence="1">
    <location>
        <begin position="106"/>
        <end position="158"/>
    </location>
</feature>
<keyword evidence="3" id="KW-1185">Reference proteome</keyword>
<reference evidence="2" key="1">
    <citation type="journal article" date="2020" name="G3 (Bethesda)">
        <title>High-Quality Assemblies for Three Invasive Social Wasps from the &lt;i&gt;Vespula&lt;/i&gt; Genus.</title>
        <authorList>
            <person name="Harrop T.W.R."/>
            <person name="Guhlin J."/>
            <person name="McLaughlin G.M."/>
            <person name="Permina E."/>
            <person name="Stockwell P."/>
            <person name="Gilligan J."/>
            <person name="Le Lec M.F."/>
            <person name="Gruber M.A.M."/>
            <person name="Quinn O."/>
            <person name="Lovegrove M."/>
            <person name="Duncan E.J."/>
            <person name="Remnant E.J."/>
            <person name="Van Eeckhoven J."/>
            <person name="Graham B."/>
            <person name="Knapp R.A."/>
            <person name="Langford K.W."/>
            <person name="Kronenberg Z."/>
            <person name="Press M.O."/>
            <person name="Eacker S.M."/>
            <person name="Wilson-Rankin E.E."/>
            <person name="Purcell J."/>
            <person name="Lester P.J."/>
            <person name="Dearden P.K."/>
        </authorList>
    </citation>
    <scope>NUCLEOTIDE SEQUENCE</scope>
    <source>
        <strain evidence="2">Volc-1</strain>
    </source>
</reference>
<name>A0A834PCF4_VESPE</name>
<feature type="compositionally biased region" description="Basic residues" evidence="1">
    <location>
        <begin position="149"/>
        <end position="158"/>
    </location>
</feature>
<gene>
    <name evidence="2" type="ORF">H0235_003683</name>
</gene>
<evidence type="ECO:0000313" key="2">
    <source>
        <dbReference type="EMBL" id="KAF7435492.1"/>
    </source>
</evidence>
<evidence type="ECO:0000313" key="3">
    <source>
        <dbReference type="Proteomes" id="UP000600918"/>
    </source>
</evidence>
<protein>
    <submittedName>
        <fullName evidence="2">Uncharacterized protein</fullName>
    </submittedName>
</protein>
<sequence length="158" mass="18611">MEEGLQHRAQSKVAILDQMESKREREAGDCTLKSSFQCSYLELDPQSRVIAIMLEISQYHRHQAILFQYRSNSHNSTYIYEDITVTQNDENVFLSRREDAIRDARETRFIGYDDDDDDDGDDDDDDDDDDDNDDDDDDDEDTAPTLSIKRIRYVQRRR</sequence>
<dbReference type="Proteomes" id="UP000600918">
    <property type="component" value="Unassembled WGS sequence"/>
</dbReference>
<feature type="compositionally biased region" description="Acidic residues" evidence="1">
    <location>
        <begin position="112"/>
        <end position="142"/>
    </location>
</feature>
<evidence type="ECO:0000256" key="1">
    <source>
        <dbReference type="SAM" id="MobiDB-lite"/>
    </source>
</evidence>
<dbReference type="EMBL" id="JACSDY010000002">
    <property type="protein sequence ID" value="KAF7435492.1"/>
    <property type="molecule type" value="Genomic_DNA"/>
</dbReference>
<organism evidence="2 3">
    <name type="scientific">Vespula pensylvanica</name>
    <name type="common">Western yellow jacket</name>
    <name type="synonym">Wasp</name>
    <dbReference type="NCBI Taxonomy" id="30213"/>
    <lineage>
        <taxon>Eukaryota</taxon>
        <taxon>Metazoa</taxon>
        <taxon>Ecdysozoa</taxon>
        <taxon>Arthropoda</taxon>
        <taxon>Hexapoda</taxon>
        <taxon>Insecta</taxon>
        <taxon>Pterygota</taxon>
        <taxon>Neoptera</taxon>
        <taxon>Endopterygota</taxon>
        <taxon>Hymenoptera</taxon>
        <taxon>Apocrita</taxon>
        <taxon>Aculeata</taxon>
        <taxon>Vespoidea</taxon>
        <taxon>Vespidae</taxon>
        <taxon>Vespinae</taxon>
        <taxon>Vespula</taxon>
    </lineage>
</organism>